<evidence type="ECO:0000313" key="3">
    <source>
        <dbReference type="Proteomes" id="UP001589670"/>
    </source>
</evidence>
<dbReference type="Proteomes" id="UP001589670">
    <property type="component" value="Unassembled WGS sequence"/>
</dbReference>
<feature type="region of interest" description="Disordered" evidence="1">
    <location>
        <begin position="1"/>
        <end position="42"/>
    </location>
</feature>
<keyword evidence="3" id="KW-1185">Reference proteome</keyword>
<proteinExistence type="predicted"/>
<evidence type="ECO:0000313" key="2">
    <source>
        <dbReference type="EMBL" id="MFB9150164.1"/>
    </source>
</evidence>
<dbReference type="EMBL" id="JBHMEC010000015">
    <property type="protein sequence ID" value="MFB9150164.1"/>
    <property type="molecule type" value="Genomic_DNA"/>
</dbReference>
<dbReference type="InterPro" id="IPR025528">
    <property type="entry name" value="BrnA_antitoxin"/>
</dbReference>
<comment type="caution">
    <text evidence="2">The sequence shown here is derived from an EMBL/GenBank/DDBJ whole genome shotgun (WGS) entry which is preliminary data.</text>
</comment>
<reference evidence="2 3" key="1">
    <citation type="submission" date="2024-09" db="EMBL/GenBank/DDBJ databases">
        <authorList>
            <person name="Sun Q."/>
            <person name="Mori K."/>
        </authorList>
    </citation>
    <scope>NUCLEOTIDE SEQUENCE [LARGE SCALE GENOMIC DNA]</scope>
    <source>
        <strain evidence="2 3">CECT 9424</strain>
    </source>
</reference>
<organism evidence="2 3">
    <name type="scientific">Roseovarius ramblicola</name>
    <dbReference type="NCBI Taxonomy" id="2022336"/>
    <lineage>
        <taxon>Bacteria</taxon>
        <taxon>Pseudomonadati</taxon>
        <taxon>Pseudomonadota</taxon>
        <taxon>Alphaproteobacteria</taxon>
        <taxon>Rhodobacterales</taxon>
        <taxon>Roseobacteraceae</taxon>
        <taxon>Roseovarius</taxon>
    </lineage>
</organism>
<evidence type="ECO:0000256" key="1">
    <source>
        <dbReference type="SAM" id="MobiDB-lite"/>
    </source>
</evidence>
<feature type="compositionally biased region" description="Basic and acidic residues" evidence="1">
    <location>
        <begin position="10"/>
        <end position="31"/>
    </location>
</feature>
<sequence>MSDDTITRMSLDRTRRQKGQTDWERVRREAEQDAPLADDPAFDEPEWDFARAVFVEAGGLDPHDLPEAKKAISLRVDRDVLDFFRSQGKGYQTRMNAVLRAYMEAVEKKG</sequence>
<name>A0ABV5I0E4_9RHOB</name>
<accession>A0ABV5I0E4</accession>
<dbReference type="Pfam" id="PF14384">
    <property type="entry name" value="BrnA_antitoxin"/>
    <property type="match status" value="1"/>
</dbReference>
<gene>
    <name evidence="2" type="ORF">ACFFU4_10430</name>
</gene>
<protein>
    <submittedName>
        <fullName evidence="2">BrnA antitoxin family protein</fullName>
    </submittedName>
</protein>
<dbReference type="RefSeq" id="WP_377069706.1">
    <property type="nucleotide sequence ID" value="NZ_JBHMEC010000015.1"/>
</dbReference>